<feature type="signal peptide" evidence="1">
    <location>
        <begin position="1"/>
        <end position="22"/>
    </location>
</feature>
<evidence type="ECO:0000313" key="2">
    <source>
        <dbReference type="EMBL" id="WDE96032.1"/>
    </source>
</evidence>
<feature type="chain" id="PRO_5047155573" evidence="1">
    <location>
        <begin position="23"/>
        <end position="560"/>
    </location>
</feature>
<reference evidence="2 3" key="1">
    <citation type="submission" date="2023-02" db="EMBL/GenBank/DDBJ databases">
        <title>Genome sequence of Lentisphaera profundi SAORIC-696.</title>
        <authorList>
            <person name="Kim e."/>
            <person name="Cho J.-C."/>
            <person name="Choi A."/>
            <person name="Kang I."/>
        </authorList>
    </citation>
    <scope>NUCLEOTIDE SEQUENCE [LARGE SCALE GENOMIC DNA]</scope>
    <source>
        <strain evidence="2 3">SAORIC-696</strain>
    </source>
</reference>
<protein>
    <submittedName>
        <fullName evidence="2">Uncharacterized protein</fullName>
    </submittedName>
</protein>
<accession>A0ABY7VPX0</accession>
<evidence type="ECO:0000256" key="1">
    <source>
        <dbReference type="SAM" id="SignalP"/>
    </source>
</evidence>
<gene>
    <name evidence="2" type="ORF">PQO03_09930</name>
</gene>
<dbReference type="EMBL" id="CP117811">
    <property type="protein sequence ID" value="WDE96032.1"/>
    <property type="molecule type" value="Genomic_DNA"/>
</dbReference>
<keyword evidence="3" id="KW-1185">Reference proteome</keyword>
<organism evidence="2 3">
    <name type="scientific">Lentisphaera profundi</name>
    <dbReference type="NCBI Taxonomy" id="1658616"/>
    <lineage>
        <taxon>Bacteria</taxon>
        <taxon>Pseudomonadati</taxon>
        <taxon>Lentisphaerota</taxon>
        <taxon>Lentisphaeria</taxon>
        <taxon>Lentisphaerales</taxon>
        <taxon>Lentisphaeraceae</taxon>
        <taxon>Lentisphaera</taxon>
    </lineage>
</organism>
<dbReference type="Proteomes" id="UP001214250">
    <property type="component" value="Chromosome 1"/>
</dbReference>
<keyword evidence="1" id="KW-0732">Signal</keyword>
<proteinExistence type="predicted"/>
<evidence type="ECO:0000313" key="3">
    <source>
        <dbReference type="Proteomes" id="UP001214250"/>
    </source>
</evidence>
<name>A0ABY7VPX0_9BACT</name>
<sequence>MKVTSFNKFFLLLCSLSSLLMARSTEDQQVLLKNTVAAYPEFKEILPTSSLNNAIISYVPVISNKKAHGIDVIPQSPLDKKDIARLRDVPINNSSILLEPKSLPIIFEMLTQAIANKDNMQIGFWTACLNNNIAFYSDLSALSEINYLSKYIPSLDPDLNNAKGEAISMRGSATTSFSEAMKDEKAFAFYEKSMKDFTPKIITNKPEYMTSFLLQRPTSILKNTQLHANKLALNLQRAALTDDKTSFNGKLAVIKSSSDSIMTTASILRTSVAFAKNKIKYKAPNSKEITDLIKKSVLPIPLEKNIFLQEIFQKQSADGVIGLLIEPLSTTQGSLLGKPSTILASQVGSALIKKKIEYRILNLDSILRTSFPSAKSMPVLIIPCTTYAARSGSHLQSALNKLVYDYQKSGGRIMWVSSHRVNFLGDISQNLQSAPKAINIDPEEEENDEIIVHKVLNSSQEDSFIDMIRSPAQFNEAIPLGYIVKEQENILPLISFDTNDEIFTIAAINKDKSALYFNPIILYPAAVDTEVTALIPAKFQSKLEEAFLSSVRLLLDPNTL</sequence>
<dbReference type="RefSeq" id="WP_274149991.1">
    <property type="nucleotide sequence ID" value="NZ_CP117811.1"/>
</dbReference>